<comment type="caution">
    <text evidence="7">The sequence shown here is derived from an EMBL/GenBank/DDBJ whole genome shotgun (WGS) entry which is preliminary data.</text>
</comment>
<evidence type="ECO:0000256" key="1">
    <source>
        <dbReference type="ARBA" id="ARBA00004117"/>
    </source>
</evidence>
<evidence type="ECO:0000256" key="2">
    <source>
        <dbReference type="ARBA" id="ARBA00009272"/>
    </source>
</evidence>
<keyword evidence="7" id="KW-0969">Cilium</keyword>
<accession>A0ABS3SGR9</accession>
<keyword evidence="3 4" id="KW-0975">Bacterial flagellum</keyword>
<dbReference type="PRINTS" id="PR01006">
    <property type="entry name" value="FLGHOOKFLIE"/>
</dbReference>
<dbReference type="InterPro" id="IPR001624">
    <property type="entry name" value="FliE"/>
</dbReference>
<keyword evidence="7" id="KW-0966">Cell projection</keyword>
<dbReference type="RefSeq" id="WP_208210076.1">
    <property type="nucleotide sequence ID" value="NZ_CP074404.1"/>
</dbReference>
<evidence type="ECO:0000313" key="8">
    <source>
        <dbReference type="Proteomes" id="UP000678317"/>
    </source>
</evidence>
<gene>
    <name evidence="4 7" type="primary">fliE</name>
    <name evidence="7" type="ORF">J4035_09840</name>
</gene>
<dbReference type="Proteomes" id="UP000678317">
    <property type="component" value="Unassembled WGS sequence"/>
</dbReference>
<evidence type="ECO:0000256" key="6">
    <source>
        <dbReference type="SAM" id="SignalP"/>
    </source>
</evidence>
<keyword evidence="8" id="KW-1185">Reference proteome</keyword>
<dbReference type="NCBIfam" id="TIGR00205">
    <property type="entry name" value="fliE"/>
    <property type="match status" value="1"/>
</dbReference>
<keyword evidence="6" id="KW-0732">Signal</keyword>
<evidence type="ECO:0000313" key="7">
    <source>
        <dbReference type="EMBL" id="MBO3084941.1"/>
    </source>
</evidence>
<feature type="signal peptide" evidence="6">
    <location>
        <begin position="1"/>
        <end position="17"/>
    </location>
</feature>
<sequence length="102" mass="10326">MSLPLTAVSAVTPTAFLAPTTAPTASDPTAGAGFASVLGSIDQLQNLQSTSSSLAVQAVTGDLDDVHDYTIAAAEASTAIELTAAIRNKAVEAFSEIMRMQA</sequence>
<organism evidence="7 8">
    <name type="scientific">Cellulomonas fengjieae</name>
    <dbReference type="NCBI Taxonomy" id="2819978"/>
    <lineage>
        <taxon>Bacteria</taxon>
        <taxon>Bacillati</taxon>
        <taxon>Actinomycetota</taxon>
        <taxon>Actinomycetes</taxon>
        <taxon>Micrococcales</taxon>
        <taxon>Cellulomonadaceae</taxon>
        <taxon>Cellulomonas</taxon>
    </lineage>
</organism>
<reference evidence="7 8" key="1">
    <citation type="submission" date="2021-03" db="EMBL/GenBank/DDBJ databases">
        <title>novel species in genus Cellulomonas.</title>
        <authorList>
            <person name="Zhang G."/>
        </authorList>
    </citation>
    <scope>NUCLEOTIDE SEQUENCE [LARGE SCALE GENOMIC DNA]</scope>
    <source>
        <strain evidence="8">zg-ZUI188</strain>
    </source>
</reference>
<proteinExistence type="inferred from homology"/>
<evidence type="ECO:0000256" key="4">
    <source>
        <dbReference type="HAMAP-Rule" id="MF_00724"/>
    </source>
</evidence>
<evidence type="ECO:0000256" key="5">
    <source>
        <dbReference type="NCBIfam" id="TIGR00205"/>
    </source>
</evidence>
<protein>
    <recommendedName>
        <fullName evidence="4 5">Flagellar hook-basal body complex protein FliE</fullName>
    </recommendedName>
</protein>
<comment type="subcellular location">
    <subcellularLocation>
        <location evidence="1 4">Bacterial flagellum basal body</location>
    </subcellularLocation>
</comment>
<comment type="similarity">
    <text evidence="2 4">Belongs to the FliE family.</text>
</comment>
<evidence type="ECO:0000256" key="3">
    <source>
        <dbReference type="ARBA" id="ARBA00023143"/>
    </source>
</evidence>
<dbReference type="EMBL" id="JAGFBM010000004">
    <property type="protein sequence ID" value="MBO3084941.1"/>
    <property type="molecule type" value="Genomic_DNA"/>
</dbReference>
<name>A0ABS3SGR9_9CELL</name>
<dbReference type="PANTHER" id="PTHR34653">
    <property type="match status" value="1"/>
</dbReference>
<keyword evidence="7" id="KW-0282">Flagellum</keyword>
<dbReference type="Pfam" id="PF02049">
    <property type="entry name" value="FliE"/>
    <property type="match status" value="1"/>
</dbReference>
<feature type="chain" id="PRO_5046031553" description="Flagellar hook-basal body complex protein FliE" evidence="6">
    <location>
        <begin position="18"/>
        <end position="102"/>
    </location>
</feature>
<dbReference type="HAMAP" id="MF_00724">
    <property type="entry name" value="FliE"/>
    <property type="match status" value="1"/>
</dbReference>
<dbReference type="PANTHER" id="PTHR34653:SF1">
    <property type="entry name" value="FLAGELLAR HOOK-BASAL BODY COMPLEX PROTEIN FLIE"/>
    <property type="match status" value="1"/>
</dbReference>